<feature type="active site" description="Charge relay system" evidence="6">
    <location>
        <position position="335"/>
    </location>
</feature>
<dbReference type="Proteomes" id="UP000198406">
    <property type="component" value="Unassembled WGS sequence"/>
</dbReference>
<dbReference type="GO" id="GO:0052689">
    <property type="term" value="F:carboxylic ester hydrolase activity"/>
    <property type="evidence" value="ECO:0007669"/>
    <property type="project" value="UniProtKB-KW"/>
</dbReference>
<comment type="subcellular location">
    <subcellularLocation>
        <location evidence="7">Cytoplasm</location>
    </subcellularLocation>
</comment>
<comment type="caution">
    <text evidence="9">The sequence shown here is derived from an EMBL/GenBank/DDBJ whole genome shotgun (WGS) entry which is preliminary data.</text>
</comment>
<feature type="compositionally biased region" description="Basic and acidic residues" evidence="8">
    <location>
        <begin position="36"/>
        <end position="45"/>
    </location>
</feature>
<dbReference type="PANTHER" id="PTHR10061:SF0">
    <property type="entry name" value="S-FORMYLGLUTATHIONE HYDROLASE"/>
    <property type="match status" value="1"/>
</dbReference>
<protein>
    <recommendedName>
        <fullName evidence="3 7">S-formylglutathione hydrolase</fullName>
        <ecNumber evidence="2 7">3.1.2.12</ecNumber>
    </recommendedName>
</protein>
<keyword evidence="7" id="KW-0963">Cytoplasm</keyword>
<feature type="compositionally biased region" description="Polar residues" evidence="8">
    <location>
        <begin position="46"/>
        <end position="68"/>
    </location>
</feature>
<dbReference type="Gene3D" id="3.40.50.1820">
    <property type="entry name" value="alpha/beta hydrolase"/>
    <property type="match status" value="1"/>
</dbReference>
<evidence type="ECO:0000256" key="8">
    <source>
        <dbReference type="SAM" id="MobiDB-lite"/>
    </source>
</evidence>
<keyword evidence="10" id="KW-1185">Reference proteome</keyword>
<dbReference type="InterPro" id="IPR029058">
    <property type="entry name" value="AB_hydrolase_fold"/>
</dbReference>
<reference evidence="9 10" key="1">
    <citation type="journal article" date="2015" name="Plant Cell">
        <title>Oil accumulation by the oleaginous diatom Fistulifera solaris as revealed by the genome and transcriptome.</title>
        <authorList>
            <person name="Tanaka T."/>
            <person name="Maeda Y."/>
            <person name="Veluchamy A."/>
            <person name="Tanaka M."/>
            <person name="Abida H."/>
            <person name="Marechal E."/>
            <person name="Bowler C."/>
            <person name="Muto M."/>
            <person name="Sunaga Y."/>
            <person name="Tanaka M."/>
            <person name="Yoshino T."/>
            <person name="Taniguchi T."/>
            <person name="Fukuda Y."/>
            <person name="Nemoto M."/>
            <person name="Matsumoto M."/>
            <person name="Wong P.S."/>
            <person name="Aburatani S."/>
            <person name="Fujibuchi W."/>
        </authorList>
    </citation>
    <scope>NUCLEOTIDE SEQUENCE [LARGE SCALE GENOMIC DNA]</scope>
    <source>
        <strain evidence="9 10">JPCC DA0580</strain>
    </source>
</reference>
<dbReference type="InterPro" id="IPR000801">
    <property type="entry name" value="Esterase-like"/>
</dbReference>
<evidence type="ECO:0000256" key="1">
    <source>
        <dbReference type="ARBA" id="ARBA00005622"/>
    </source>
</evidence>
<dbReference type="EMBL" id="BDSP01000133">
    <property type="protein sequence ID" value="GAX19016.1"/>
    <property type="molecule type" value="Genomic_DNA"/>
</dbReference>
<dbReference type="InterPro" id="IPR014186">
    <property type="entry name" value="S-formylglutathione_hydrol"/>
</dbReference>
<dbReference type="EC" id="3.1.2.12" evidence="2 7"/>
<dbReference type="GO" id="GO:0005829">
    <property type="term" value="C:cytosol"/>
    <property type="evidence" value="ECO:0007669"/>
    <property type="project" value="TreeGrafter"/>
</dbReference>
<keyword evidence="4 7" id="KW-0719">Serine esterase</keyword>
<dbReference type="GO" id="GO:0046294">
    <property type="term" value="P:formaldehyde catabolic process"/>
    <property type="evidence" value="ECO:0007669"/>
    <property type="project" value="InterPro"/>
</dbReference>
<evidence type="ECO:0000313" key="9">
    <source>
        <dbReference type="EMBL" id="GAX19016.1"/>
    </source>
</evidence>
<feature type="active site" description="Charge relay system" evidence="6">
    <location>
        <position position="418"/>
    </location>
</feature>
<dbReference type="SUPFAM" id="SSF53474">
    <property type="entry name" value="alpha/beta-Hydrolases"/>
    <property type="match status" value="1"/>
</dbReference>
<evidence type="ECO:0000256" key="7">
    <source>
        <dbReference type="RuleBase" id="RU363068"/>
    </source>
</evidence>
<accession>A0A1Z5JYQ1</accession>
<evidence type="ECO:0000256" key="2">
    <source>
        <dbReference type="ARBA" id="ARBA00012479"/>
    </source>
</evidence>
<dbReference type="OrthoDB" id="420518at2759"/>
<comment type="similarity">
    <text evidence="1 7">Belongs to the esterase D family.</text>
</comment>
<name>A0A1Z5JYQ1_FISSO</name>
<dbReference type="InParanoid" id="A0A1Z5JYQ1"/>
<evidence type="ECO:0000256" key="3">
    <source>
        <dbReference type="ARBA" id="ARBA00016774"/>
    </source>
</evidence>
<organism evidence="9 10">
    <name type="scientific">Fistulifera solaris</name>
    <name type="common">Oleaginous diatom</name>
    <dbReference type="NCBI Taxonomy" id="1519565"/>
    <lineage>
        <taxon>Eukaryota</taxon>
        <taxon>Sar</taxon>
        <taxon>Stramenopiles</taxon>
        <taxon>Ochrophyta</taxon>
        <taxon>Bacillariophyta</taxon>
        <taxon>Bacillariophyceae</taxon>
        <taxon>Bacillariophycidae</taxon>
        <taxon>Naviculales</taxon>
        <taxon>Naviculaceae</taxon>
        <taxon>Fistulifera</taxon>
    </lineage>
</organism>
<feature type="region of interest" description="Disordered" evidence="8">
    <location>
        <begin position="32"/>
        <end position="70"/>
    </location>
</feature>
<evidence type="ECO:0000256" key="5">
    <source>
        <dbReference type="ARBA" id="ARBA00022801"/>
    </source>
</evidence>
<comment type="catalytic activity">
    <reaction evidence="7">
        <text>S-formylglutathione + H2O = formate + glutathione + H(+)</text>
        <dbReference type="Rhea" id="RHEA:14961"/>
        <dbReference type="ChEBI" id="CHEBI:15377"/>
        <dbReference type="ChEBI" id="CHEBI:15378"/>
        <dbReference type="ChEBI" id="CHEBI:15740"/>
        <dbReference type="ChEBI" id="CHEBI:57688"/>
        <dbReference type="ChEBI" id="CHEBI:57925"/>
        <dbReference type="EC" id="3.1.2.12"/>
    </reaction>
</comment>
<dbReference type="Pfam" id="PF00756">
    <property type="entry name" value="Esterase"/>
    <property type="match status" value="1"/>
</dbReference>
<proteinExistence type="inferred from homology"/>
<evidence type="ECO:0000313" key="10">
    <source>
        <dbReference type="Proteomes" id="UP000198406"/>
    </source>
</evidence>
<comment type="function">
    <text evidence="7">Serine hydrolase involved in the detoxification of formaldehyde.</text>
</comment>
<dbReference type="NCBIfam" id="TIGR02821">
    <property type="entry name" value="fghA_ester_D"/>
    <property type="match status" value="1"/>
</dbReference>
<evidence type="ECO:0000256" key="6">
    <source>
        <dbReference type="PIRSR" id="PIRSR614186-1"/>
    </source>
</evidence>
<gene>
    <name evidence="9" type="ORF">FisN_8Hh237</name>
</gene>
<dbReference type="AlphaFoldDB" id="A0A1Z5JYQ1"/>
<keyword evidence="5 7" id="KW-0378">Hydrolase</keyword>
<dbReference type="PANTHER" id="PTHR10061">
    <property type="entry name" value="S-FORMYLGLUTATHIONE HYDROLASE"/>
    <property type="match status" value="1"/>
</dbReference>
<evidence type="ECO:0000256" key="4">
    <source>
        <dbReference type="ARBA" id="ARBA00022487"/>
    </source>
</evidence>
<sequence>MTILPLHQILPAIHWVQLVSDNARSPVYAKSFAKRPRLDQRDSKATNRWSSTTTPRTKQQKNMPTLTSSRDEKFVKNDWDKRMALGAQAIRLPVRQSSRRDMYDTSLLPKKISSAPVSPLVIPARQFSSQRKQLDQSQGLRIPIRQISQQCLLETEPSKERKSLNNHKKTTELLAQVLEDFSHMPIEEKGTRVTRQGGMLHRCQHQSRSTACDMIFAIFLPHSYDESSATTPALYYLSGLTCNDQNCSQKAGAFPHADAADLALVLPDTSPRGDGVANDDAYDLGQGAGFYINATQEPWKAHFQMESYIQKELPVVINENFPGINPALKSITGHSMGGHGALTLAFKSKLSGETDWKSVSVFAPICHPTACPWGKKAFENYFGSVEDGLAHDATELLKQLAKKSLLYDDILIDQGLDDEFLKDQLCLDDFETTATSVGQTVTIRRHEGMDHSYYFIAACVADHIDFHAKKLKSFS</sequence>
<dbReference type="GO" id="GO:0018738">
    <property type="term" value="F:S-formylglutathione hydrolase activity"/>
    <property type="evidence" value="ECO:0007669"/>
    <property type="project" value="UniProtKB-EC"/>
</dbReference>
<feature type="active site" description="Charge relay system" evidence="6">
    <location>
        <position position="451"/>
    </location>
</feature>